<gene>
    <name evidence="3" type="ORF">BDY21DRAFT_25721</name>
</gene>
<dbReference type="Pfam" id="PF12660">
    <property type="entry name" value="zf-TFIIIC"/>
    <property type="match status" value="1"/>
</dbReference>
<dbReference type="Proteomes" id="UP000799766">
    <property type="component" value="Unassembled WGS sequence"/>
</dbReference>
<organism evidence="3 4">
    <name type="scientific">Lineolata rhizophorae</name>
    <dbReference type="NCBI Taxonomy" id="578093"/>
    <lineage>
        <taxon>Eukaryota</taxon>
        <taxon>Fungi</taxon>
        <taxon>Dikarya</taxon>
        <taxon>Ascomycota</taxon>
        <taxon>Pezizomycotina</taxon>
        <taxon>Dothideomycetes</taxon>
        <taxon>Dothideomycetes incertae sedis</taxon>
        <taxon>Lineolatales</taxon>
        <taxon>Lineolataceae</taxon>
        <taxon>Lineolata</taxon>
    </lineage>
</organism>
<evidence type="ECO:0000313" key="3">
    <source>
        <dbReference type="EMBL" id="KAF2457436.1"/>
    </source>
</evidence>
<feature type="domain" description="C2H2-type" evidence="2">
    <location>
        <begin position="714"/>
        <end position="741"/>
    </location>
</feature>
<evidence type="ECO:0000256" key="1">
    <source>
        <dbReference type="PROSITE-ProRule" id="PRU00042"/>
    </source>
</evidence>
<keyword evidence="1" id="KW-0863">Zinc-finger</keyword>
<keyword evidence="4" id="KW-1185">Reference proteome</keyword>
<sequence length="786" mass="86693">MAAVTKISPWPGVPDCLAWSDECILAVALGDHVELLIPKLTTRRKTSHLSPSNRDEWDRTRIKVDLFSDAEVPLDFPASFSTWSVGAELSESNVVALSWSPLGLAKSRRCALAVLTSNHVLSIFESEDQPTNEESWKRVLIVNRALDKFILEQYPESSKEKPGRTGRFTSALHIHGFAWAQSTNEIEWTKPDVYQEAPAWGDFFLSIATRAHGIIIVRIKSPHDPSRPDVSEWAVSVVSHMRGPAFPIADAPPPNAMLFDDYVNYNKFLSRVAWSPWSLSVDGPQLTSVLALSSGTDLMLSRVEYNISSGELSVKYDGPGNFLSRSIALRPHGPLAWCPKLFNDTFYLVSFTCTDAVCFAVPTSGSIEERVSIKEGAIEWHDPSGLAFALDADGISEVHFASFLGAPNAAISSIKIPFDRNVRPAADVPPWKALMLQSQALFSEAHDLSGNVSVRTRGMAASPLGDYIACCMSLHPSDMLEYGVRLEQKCDLSVTPQEESEDRLGVLEHWDRRKLGSESILYSLKKWVQAIGADDGNITEDRVQDKLQELRGDAEPQGETTWPFSTTYTDTATSSFNGLVRALTRLISTHHNFWQNRASILVDLLYRRTSVQSESGGYAGIASALSNAVVHMCTRMAAVKQCGKQVALFRAAAKVTSKEGSAAEIATPEVDEKCKFCGNAIKFEHYAWAKCGNGHVMVRCALSFQAIQRPGLSRSCSLCGKQYLKEDYLLQHEKIDEGARKPPKRGRKPRASKADVADQAAPLTLFRILLAVCDICVYCGGKYIRT</sequence>
<dbReference type="PROSITE" id="PS50157">
    <property type="entry name" value="ZINC_FINGER_C2H2_2"/>
    <property type="match status" value="1"/>
</dbReference>
<dbReference type="InterPro" id="IPR024761">
    <property type="entry name" value="TFIIIC_delta_N"/>
</dbReference>
<evidence type="ECO:0000313" key="4">
    <source>
        <dbReference type="Proteomes" id="UP000799766"/>
    </source>
</evidence>
<dbReference type="AlphaFoldDB" id="A0A6A6P0F7"/>
<dbReference type="OrthoDB" id="6021743at2759"/>
<dbReference type="GO" id="GO:0006384">
    <property type="term" value="P:transcription initiation at RNA polymerase III promoter"/>
    <property type="evidence" value="ECO:0007669"/>
    <property type="project" value="InterPro"/>
</dbReference>
<dbReference type="GO" id="GO:0008270">
    <property type="term" value="F:zinc ion binding"/>
    <property type="evidence" value="ECO:0007669"/>
    <property type="project" value="UniProtKB-KW"/>
</dbReference>
<dbReference type="InterPro" id="IPR044230">
    <property type="entry name" value="GTF3C4"/>
</dbReference>
<dbReference type="PANTHER" id="PTHR15496">
    <property type="entry name" value="GENERAL TRANSCRIPTION FACTOR 3C POLYPEPTIDE 4 FAMILY"/>
    <property type="match status" value="1"/>
</dbReference>
<protein>
    <submittedName>
        <fullName evidence="3">Transcription factor IIIC subunit delta N-term-domain-containing protein</fullName>
    </submittedName>
</protein>
<evidence type="ECO:0000259" key="2">
    <source>
        <dbReference type="PROSITE" id="PS50157"/>
    </source>
</evidence>
<dbReference type="InterPro" id="IPR024764">
    <property type="entry name" value="TFIIIC_Znf"/>
</dbReference>
<name>A0A6A6P0F7_9PEZI</name>
<keyword evidence="1" id="KW-0862">Zinc</keyword>
<proteinExistence type="predicted"/>
<accession>A0A6A6P0F7</accession>
<dbReference type="EMBL" id="MU001680">
    <property type="protein sequence ID" value="KAF2457436.1"/>
    <property type="molecule type" value="Genomic_DNA"/>
</dbReference>
<keyword evidence="1" id="KW-0479">Metal-binding</keyword>
<dbReference type="PANTHER" id="PTHR15496:SF2">
    <property type="entry name" value="GENERAL TRANSCRIPTION FACTOR 3C POLYPEPTIDE 4"/>
    <property type="match status" value="1"/>
</dbReference>
<reference evidence="3" key="1">
    <citation type="journal article" date="2020" name="Stud. Mycol.">
        <title>101 Dothideomycetes genomes: a test case for predicting lifestyles and emergence of pathogens.</title>
        <authorList>
            <person name="Haridas S."/>
            <person name="Albert R."/>
            <person name="Binder M."/>
            <person name="Bloem J."/>
            <person name="Labutti K."/>
            <person name="Salamov A."/>
            <person name="Andreopoulos B."/>
            <person name="Baker S."/>
            <person name="Barry K."/>
            <person name="Bills G."/>
            <person name="Bluhm B."/>
            <person name="Cannon C."/>
            <person name="Castanera R."/>
            <person name="Culley D."/>
            <person name="Daum C."/>
            <person name="Ezra D."/>
            <person name="Gonzalez J."/>
            <person name="Henrissat B."/>
            <person name="Kuo A."/>
            <person name="Liang C."/>
            <person name="Lipzen A."/>
            <person name="Lutzoni F."/>
            <person name="Magnuson J."/>
            <person name="Mondo S."/>
            <person name="Nolan M."/>
            <person name="Ohm R."/>
            <person name="Pangilinan J."/>
            <person name="Park H.-J."/>
            <person name="Ramirez L."/>
            <person name="Alfaro M."/>
            <person name="Sun H."/>
            <person name="Tritt A."/>
            <person name="Yoshinaga Y."/>
            <person name="Zwiers L.-H."/>
            <person name="Turgeon B."/>
            <person name="Goodwin S."/>
            <person name="Spatafora J."/>
            <person name="Crous P."/>
            <person name="Grigoriev I."/>
        </authorList>
    </citation>
    <scope>NUCLEOTIDE SEQUENCE</scope>
    <source>
        <strain evidence="3">ATCC 16933</strain>
    </source>
</reference>
<dbReference type="GO" id="GO:0004402">
    <property type="term" value="F:histone acetyltransferase activity"/>
    <property type="evidence" value="ECO:0007669"/>
    <property type="project" value="InterPro"/>
</dbReference>
<dbReference type="Pfam" id="PF12657">
    <property type="entry name" value="TFIIIC_delta"/>
    <property type="match status" value="1"/>
</dbReference>
<dbReference type="GO" id="GO:0000127">
    <property type="term" value="C:transcription factor TFIIIC complex"/>
    <property type="evidence" value="ECO:0007669"/>
    <property type="project" value="InterPro"/>
</dbReference>
<dbReference type="InterPro" id="IPR013087">
    <property type="entry name" value="Znf_C2H2_type"/>
</dbReference>